<sequence length="44" mass="5200">MNDMLGMAVLFDMMAKEHPSRRRAAPKDRPLRTRLRALLHRLNL</sequence>
<gene>
    <name evidence="1" type="ORF">ACFOHH_04965</name>
</gene>
<evidence type="ECO:0000313" key="1">
    <source>
        <dbReference type="EMBL" id="MFC3072452.1"/>
    </source>
</evidence>
<dbReference type="Proteomes" id="UP001595377">
    <property type="component" value="Unassembled WGS sequence"/>
</dbReference>
<name>A0ABV7DCP2_9HYPH</name>
<evidence type="ECO:0000313" key="2">
    <source>
        <dbReference type="Proteomes" id="UP001595377"/>
    </source>
</evidence>
<reference evidence="2" key="1">
    <citation type="journal article" date="2019" name="Int. J. Syst. Evol. Microbiol.">
        <title>The Global Catalogue of Microorganisms (GCM) 10K type strain sequencing project: providing services to taxonomists for standard genome sequencing and annotation.</title>
        <authorList>
            <consortium name="The Broad Institute Genomics Platform"/>
            <consortium name="The Broad Institute Genome Sequencing Center for Infectious Disease"/>
            <person name="Wu L."/>
            <person name="Ma J."/>
        </authorList>
    </citation>
    <scope>NUCLEOTIDE SEQUENCE [LARGE SCALE GENOMIC DNA]</scope>
    <source>
        <strain evidence="2">KCTC 52677</strain>
    </source>
</reference>
<comment type="caution">
    <text evidence="1">The sequence shown here is derived from an EMBL/GenBank/DDBJ whole genome shotgun (WGS) entry which is preliminary data.</text>
</comment>
<organism evidence="1 2">
    <name type="scientific">Shinella pollutisoli</name>
    <dbReference type="NCBI Taxonomy" id="2250594"/>
    <lineage>
        <taxon>Bacteria</taxon>
        <taxon>Pseudomonadati</taxon>
        <taxon>Pseudomonadota</taxon>
        <taxon>Alphaproteobacteria</taxon>
        <taxon>Hyphomicrobiales</taxon>
        <taxon>Rhizobiaceae</taxon>
        <taxon>Shinella</taxon>
    </lineage>
</organism>
<proteinExistence type="predicted"/>
<accession>A0ABV7DCP2</accession>
<dbReference type="RefSeq" id="WP_257316271.1">
    <property type="nucleotide sequence ID" value="NZ_JANFDG010000018.1"/>
</dbReference>
<dbReference type="EMBL" id="JBHRSP010000007">
    <property type="protein sequence ID" value="MFC3072452.1"/>
    <property type="molecule type" value="Genomic_DNA"/>
</dbReference>
<keyword evidence="2" id="KW-1185">Reference proteome</keyword>
<protein>
    <submittedName>
        <fullName evidence="1">Uncharacterized protein</fullName>
    </submittedName>
</protein>